<dbReference type="EMBL" id="CP111022">
    <property type="protein sequence ID" value="WAR19442.1"/>
    <property type="molecule type" value="Genomic_DNA"/>
</dbReference>
<dbReference type="PANTHER" id="PTHR21212">
    <property type="entry name" value="BERNARDINELLI-SEIP CONGENITAL LIPODYSTROPHY 2 HOMOLOG BSCL2 PROTEIN"/>
    <property type="match status" value="1"/>
</dbReference>
<gene>
    <name evidence="9" type="ORF">MAR_001280</name>
</gene>
<proteinExistence type="predicted"/>
<keyword evidence="5" id="KW-1133">Transmembrane helix</keyword>
<evidence type="ECO:0000313" key="10">
    <source>
        <dbReference type="Proteomes" id="UP001164746"/>
    </source>
</evidence>
<dbReference type="CDD" id="cd23995">
    <property type="entry name" value="Seipin_BSCL2_like"/>
    <property type="match status" value="1"/>
</dbReference>
<keyword evidence="4" id="KW-0256">Endoplasmic reticulum</keyword>
<dbReference type="Proteomes" id="UP001164746">
    <property type="component" value="Chromosome 11"/>
</dbReference>
<comment type="subcellular location">
    <subcellularLocation>
        <location evidence="1">Endoplasmic reticulum membrane</location>
        <topology evidence="1">Multi-pass membrane protein</topology>
    </subcellularLocation>
</comment>
<dbReference type="InterPro" id="IPR009617">
    <property type="entry name" value="Seipin"/>
</dbReference>
<evidence type="ECO:0000256" key="3">
    <source>
        <dbReference type="ARBA" id="ARBA00022692"/>
    </source>
</evidence>
<protein>
    <recommendedName>
        <fullName evidence="2">Seipin</fullName>
    </recommendedName>
</protein>
<dbReference type="Pfam" id="PF06775">
    <property type="entry name" value="Seipin"/>
    <property type="match status" value="1"/>
</dbReference>
<evidence type="ECO:0000256" key="8">
    <source>
        <dbReference type="SAM" id="MobiDB-lite"/>
    </source>
</evidence>
<keyword evidence="7" id="KW-0472">Membrane</keyword>
<evidence type="ECO:0000256" key="6">
    <source>
        <dbReference type="ARBA" id="ARBA00023098"/>
    </source>
</evidence>
<sequence length="166" mass="18072">MYVASFYGARVCDSGVGMCSFPTANISLSKDGENQVFKVGQPYKIIVDLHVPESDSNRNIGMFMLVMKLYNKHGVVVKTSGRAFNPSVGLTIEVESFKVEIYQAVLHTGASGGRLALETLGSHDSSDTEQPRDPEETSLLSTGVRTQHDTHTPGVRQRLSRPADVT</sequence>
<name>A0ABY7FCW8_MYAAR</name>
<organism evidence="9 10">
    <name type="scientific">Mya arenaria</name>
    <name type="common">Soft-shell clam</name>
    <dbReference type="NCBI Taxonomy" id="6604"/>
    <lineage>
        <taxon>Eukaryota</taxon>
        <taxon>Metazoa</taxon>
        <taxon>Spiralia</taxon>
        <taxon>Lophotrochozoa</taxon>
        <taxon>Mollusca</taxon>
        <taxon>Bivalvia</taxon>
        <taxon>Autobranchia</taxon>
        <taxon>Heteroconchia</taxon>
        <taxon>Euheterodonta</taxon>
        <taxon>Imparidentia</taxon>
        <taxon>Neoheterodontei</taxon>
        <taxon>Myida</taxon>
        <taxon>Myoidea</taxon>
        <taxon>Myidae</taxon>
        <taxon>Mya</taxon>
    </lineage>
</organism>
<feature type="compositionally biased region" description="Basic and acidic residues" evidence="8">
    <location>
        <begin position="124"/>
        <end position="135"/>
    </location>
</feature>
<dbReference type="PANTHER" id="PTHR21212:SF0">
    <property type="entry name" value="SEIPIN"/>
    <property type="match status" value="1"/>
</dbReference>
<keyword evidence="10" id="KW-1185">Reference proteome</keyword>
<keyword evidence="3" id="KW-0812">Transmembrane</keyword>
<accession>A0ABY7FCW8</accession>
<reference evidence="9" key="1">
    <citation type="submission" date="2022-11" db="EMBL/GenBank/DDBJ databases">
        <title>Centuries of genome instability and evolution in soft-shell clam transmissible cancer (bioRxiv).</title>
        <authorList>
            <person name="Hart S.F.M."/>
            <person name="Yonemitsu M.A."/>
            <person name="Giersch R.M."/>
            <person name="Beal B.F."/>
            <person name="Arriagada G."/>
            <person name="Davis B.W."/>
            <person name="Ostrander E.A."/>
            <person name="Goff S.P."/>
            <person name="Metzger M.J."/>
        </authorList>
    </citation>
    <scope>NUCLEOTIDE SEQUENCE</scope>
    <source>
        <strain evidence="9">MELC-2E11</strain>
        <tissue evidence="9">Siphon/mantle</tissue>
    </source>
</reference>
<keyword evidence="6" id="KW-0443">Lipid metabolism</keyword>
<evidence type="ECO:0000256" key="4">
    <source>
        <dbReference type="ARBA" id="ARBA00022824"/>
    </source>
</evidence>
<evidence type="ECO:0000256" key="1">
    <source>
        <dbReference type="ARBA" id="ARBA00004477"/>
    </source>
</evidence>
<evidence type="ECO:0000256" key="5">
    <source>
        <dbReference type="ARBA" id="ARBA00022989"/>
    </source>
</evidence>
<evidence type="ECO:0000313" key="9">
    <source>
        <dbReference type="EMBL" id="WAR19442.1"/>
    </source>
</evidence>
<evidence type="ECO:0000256" key="2">
    <source>
        <dbReference type="ARBA" id="ARBA00022064"/>
    </source>
</evidence>
<feature type="region of interest" description="Disordered" evidence="8">
    <location>
        <begin position="118"/>
        <end position="166"/>
    </location>
</feature>
<evidence type="ECO:0000256" key="7">
    <source>
        <dbReference type="ARBA" id="ARBA00023136"/>
    </source>
</evidence>